<evidence type="ECO:0000259" key="2">
    <source>
        <dbReference type="Pfam" id="PF13406"/>
    </source>
</evidence>
<keyword evidence="1" id="KW-0732">Signal</keyword>
<comment type="caution">
    <text evidence="3">The sequence shown here is derived from an EMBL/GenBank/DDBJ whole genome shotgun (WGS) entry which is preliminary data.</text>
</comment>
<proteinExistence type="predicted"/>
<dbReference type="PANTHER" id="PTHR30163:SF8">
    <property type="entry name" value="LYTIC MUREIN TRANSGLYCOSYLASE"/>
    <property type="match status" value="1"/>
</dbReference>
<accession>A0A543APH5</accession>
<name>A0A543APH5_9MICC</name>
<dbReference type="EMBL" id="VFOU01000001">
    <property type="protein sequence ID" value="TQL74459.1"/>
    <property type="molecule type" value="Genomic_DNA"/>
</dbReference>
<feature type="chain" id="PRO_5022244822" evidence="1">
    <location>
        <begin position="32"/>
        <end position="256"/>
    </location>
</feature>
<dbReference type="Proteomes" id="UP000319746">
    <property type="component" value="Unassembled WGS sequence"/>
</dbReference>
<dbReference type="GO" id="GO:0008933">
    <property type="term" value="F:peptidoglycan lytic transglycosylase activity"/>
    <property type="evidence" value="ECO:0007669"/>
    <property type="project" value="TreeGrafter"/>
</dbReference>
<dbReference type="InterPro" id="IPR043426">
    <property type="entry name" value="MltB-like"/>
</dbReference>
<dbReference type="Gene3D" id="1.10.530.10">
    <property type="match status" value="1"/>
</dbReference>
<dbReference type="GO" id="GO:0009253">
    <property type="term" value="P:peptidoglycan catabolic process"/>
    <property type="evidence" value="ECO:0007669"/>
    <property type="project" value="TreeGrafter"/>
</dbReference>
<evidence type="ECO:0000313" key="4">
    <source>
        <dbReference type="Proteomes" id="UP000319746"/>
    </source>
</evidence>
<dbReference type="RefSeq" id="WP_246057193.1">
    <property type="nucleotide sequence ID" value="NZ_BAABAN010000001.1"/>
</dbReference>
<evidence type="ECO:0000256" key="1">
    <source>
        <dbReference type="SAM" id="SignalP"/>
    </source>
</evidence>
<feature type="signal peptide" evidence="1">
    <location>
        <begin position="1"/>
        <end position="31"/>
    </location>
</feature>
<sequence>MNNSPRRGRALTWAVVLCCALGLLAATPVLAASTILRTELLPRSSVLTGNPLRDATVAEAPQLPAEVVTGLRLDPVWIQDTAAATGISERALSAYTAAALTIQHEHPNCNIGWNTLAAIGYVETRHGTIYGSHLNDDGVAVPAITGPALDGEQFKGIPDSDNGELDGDTTWDRAVGPMQFIPQTWAIYGRDGNGDGIADPQHIDDATLSAAALLCARGGDLTEQTNWIRAVHAYNQSIEYNHQVVDAANAYARAAQ</sequence>
<dbReference type="InterPro" id="IPR023346">
    <property type="entry name" value="Lysozyme-like_dom_sf"/>
</dbReference>
<protein>
    <submittedName>
        <fullName evidence="3">Transglycosylase protein with SLT domain</fullName>
    </submittedName>
</protein>
<dbReference type="SUPFAM" id="SSF53955">
    <property type="entry name" value="Lysozyme-like"/>
    <property type="match status" value="1"/>
</dbReference>
<dbReference type="Pfam" id="PF13406">
    <property type="entry name" value="SLT_2"/>
    <property type="match status" value="1"/>
</dbReference>
<feature type="domain" description="Transglycosylase SLT" evidence="2">
    <location>
        <begin position="169"/>
        <end position="240"/>
    </location>
</feature>
<gene>
    <name evidence="3" type="ORF">FB556_0924</name>
</gene>
<keyword evidence="4" id="KW-1185">Reference proteome</keyword>
<reference evidence="3 4" key="1">
    <citation type="submission" date="2019-06" db="EMBL/GenBank/DDBJ databases">
        <title>Sequencing the genomes of 1000 actinobacteria strains.</title>
        <authorList>
            <person name="Klenk H.-P."/>
        </authorList>
    </citation>
    <scope>NUCLEOTIDE SEQUENCE [LARGE SCALE GENOMIC DNA]</scope>
    <source>
        <strain evidence="3 4">DSM 24083</strain>
    </source>
</reference>
<organism evidence="3 4">
    <name type="scientific">Enteractinococcus coprophilus</name>
    <dbReference type="NCBI Taxonomy" id="1027633"/>
    <lineage>
        <taxon>Bacteria</taxon>
        <taxon>Bacillati</taxon>
        <taxon>Actinomycetota</taxon>
        <taxon>Actinomycetes</taxon>
        <taxon>Micrococcales</taxon>
        <taxon>Micrococcaceae</taxon>
    </lineage>
</organism>
<dbReference type="InterPro" id="IPR031304">
    <property type="entry name" value="SLT_2"/>
</dbReference>
<evidence type="ECO:0000313" key="3">
    <source>
        <dbReference type="EMBL" id="TQL74459.1"/>
    </source>
</evidence>
<dbReference type="AlphaFoldDB" id="A0A543APH5"/>
<dbReference type="CDD" id="cd13399">
    <property type="entry name" value="Slt35-like"/>
    <property type="match status" value="1"/>
</dbReference>
<dbReference type="PANTHER" id="PTHR30163">
    <property type="entry name" value="MEMBRANE-BOUND LYTIC MUREIN TRANSGLYCOSYLASE B"/>
    <property type="match status" value="1"/>
</dbReference>